<dbReference type="EMBL" id="NEXC01000006">
    <property type="protein sequence ID" value="PSN84198.1"/>
    <property type="molecule type" value="Genomic_DNA"/>
</dbReference>
<evidence type="ECO:0000256" key="1">
    <source>
        <dbReference type="ARBA" id="ARBA00001936"/>
    </source>
</evidence>
<evidence type="ECO:0000313" key="13">
    <source>
        <dbReference type="Proteomes" id="UP000240880"/>
    </source>
</evidence>
<evidence type="ECO:0000256" key="7">
    <source>
        <dbReference type="ARBA" id="ARBA00049754"/>
    </source>
</evidence>
<dbReference type="PANTHER" id="PTHR30108:SF17">
    <property type="entry name" value="FERULIC ACID DECARBOXYLASE 1"/>
    <property type="match status" value="1"/>
</dbReference>
<evidence type="ECO:0000256" key="8">
    <source>
        <dbReference type="ARBA" id="ARBA00049936"/>
    </source>
</evidence>
<evidence type="ECO:0000259" key="10">
    <source>
        <dbReference type="Pfam" id="PF20695"/>
    </source>
</evidence>
<dbReference type="GO" id="GO:0006744">
    <property type="term" value="P:ubiquinone biosynthetic process"/>
    <property type="evidence" value="ECO:0007669"/>
    <property type="project" value="TreeGrafter"/>
</dbReference>
<comment type="caution">
    <text evidence="12">The sequence shown here is derived from an EMBL/GenBank/DDBJ whole genome shotgun (WGS) entry which is preliminary data.</text>
</comment>
<dbReference type="NCBIfam" id="TIGR00148">
    <property type="entry name" value="UbiD family decarboxylase"/>
    <property type="match status" value="1"/>
</dbReference>
<dbReference type="NCBIfam" id="TIGR03701">
    <property type="entry name" value="mena_SCO4490"/>
    <property type="match status" value="1"/>
</dbReference>
<reference evidence="12 13" key="1">
    <citation type="submission" date="2017-04" db="EMBL/GenBank/DDBJ databases">
        <title>Novel microbial lineages endemic to geothermal iron-oxide mats fill important gaps in the evolutionary history of Archaea.</title>
        <authorList>
            <person name="Jay Z.J."/>
            <person name="Beam J.P."/>
            <person name="Dlakic M."/>
            <person name="Rusch D.B."/>
            <person name="Kozubal M.A."/>
            <person name="Inskeep W.P."/>
        </authorList>
    </citation>
    <scope>NUCLEOTIDE SEQUENCE [LARGE SCALE GENOMIC DNA]</scope>
    <source>
        <strain evidence="12">OSP_D</strain>
    </source>
</reference>
<dbReference type="Gene3D" id="1.20.5.570">
    <property type="entry name" value="Single helix bin"/>
    <property type="match status" value="1"/>
</dbReference>
<dbReference type="InterPro" id="IPR049383">
    <property type="entry name" value="UbiD-like_N"/>
</dbReference>
<dbReference type="InterPro" id="IPR022390">
    <property type="entry name" value="HBDC"/>
</dbReference>
<dbReference type="AlphaFoldDB" id="A0A2R6ACX9"/>
<dbReference type="Proteomes" id="UP000240880">
    <property type="component" value="Unassembled WGS sequence"/>
</dbReference>
<dbReference type="GO" id="GO:0005829">
    <property type="term" value="C:cytosol"/>
    <property type="evidence" value="ECO:0007669"/>
    <property type="project" value="TreeGrafter"/>
</dbReference>
<dbReference type="Gene3D" id="3.40.1670.10">
    <property type="entry name" value="UbiD C-terminal domain-like"/>
    <property type="match status" value="1"/>
</dbReference>
<protein>
    <recommendedName>
        <fullName evidence="7">Anhydromevalonate phosphate decarboxylase</fullName>
        <ecNumber evidence="6">4.1.1.126</ecNumber>
    </recommendedName>
</protein>
<comment type="cofactor">
    <cofactor evidence="1">
        <name>Mn(2+)</name>
        <dbReference type="ChEBI" id="CHEBI:29035"/>
    </cofactor>
</comment>
<evidence type="ECO:0000256" key="2">
    <source>
        <dbReference type="ARBA" id="ARBA00005092"/>
    </source>
</evidence>
<dbReference type="PANTHER" id="PTHR30108">
    <property type="entry name" value="3-OCTAPRENYL-4-HYDROXYBENZOATE CARBOXY-LYASE-RELATED"/>
    <property type="match status" value="1"/>
</dbReference>
<dbReference type="EC" id="4.1.1.126" evidence="6"/>
<comment type="similarity">
    <text evidence="3">Belongs to the UbiD family.</text>
</comment>
<dbReference type="Pfam" id="PF01977">
    <property type="entry name" value="UbiD"/>
    <property type="match status" value="1"/>
</dbReference>
<comment type="pathway">
    <text evidence="2">Isoprenoid biosynthesis; isopentenyl diphosphate biosynthesis via mevalonate pathway.</text>
</comment>
<evidence type="ECO:0000256" key="6">
    <source>
        <dbReference type="ARBA" id="ARBA00049727"/>
    </source>
</evidence>
<dbReference type="InterPro" id="IPR048304">
    <property type="entry name" value="UbiD_Rift_dom"/>
</dbReference>
<dbReference type="SUPFAM" id="SSF50475">
    <property type="entry name" value="FMN-binding split barrel"/>
    <property type="match status" value="1"/>
</dbReference>
<organism evidence="12 13">
    <name type="scientific">Candidatus Marsarchaeota G1 archaeon OSP_D</name>
    <dbReference type="NCBI Taxonomy" id="1978155"/>
    <lineage>
        <taxon>Archaea</taxon>
        <taxon>Candidatus Marsarchaeota</taxon>
        <taxon>Candidatus Marsarchaeota group 1</taxon>
    </lineage>
</organism>
<evidence type="ECO:0000259" key="11">
    <source>
        <dbReference type="Pfam" id="PF20696"/>
    </source>
</evidence>
<dbReference type="SUPFAM" id="SSF143968">
    <property type="entry name" value="UbiD C-terminal domain-like"/>
    <property type="match status" value="1"/>
</dbReference>
<accession>A0A2R6ACX9</accession>
<evidence type="ECO:0000256" key="4">
    <source>
        <dbReference type="ARBA" id="ARBA00049054"/>
    </source>
</evidence>
<dbReference type="Pfam" id="PF20695">
    <property type="entry name" value="UbiD_N"/>
    <property type="match status" value="1"/>
</dbReference>
<evidence type="ECO:0000256" key="5">
    <source>
        <dbReference type="ARBA" id="ARBA00049583"/>
    </source>
</evidence>
<dbReference type="GO" id="GO:0008694">
    <property type="term" value="F:4-hydroxy-3-polyprenylbenzoate decarboxylase activity"/>
    <property type="evidence" value="ECO:0007669"/>
    <property type="project" value="TreeGrafter"/>
</dbReference>
<sequence>MVEDLHEYISLLEEHNKLVRVRTEVNAELEIAEILRRAVSMKLGKALLFERVKGFSIHVLGNAFASHEQVCLALGVKDYAEIGEKFRKLFELEPPRGILEAVKAIPRLKELTDVAPKRVKSGPVKEVVDTNDPSFEDFPILKVWPKDGGKFITFPLVITKNVDTGKTNIGIYRMQIFGKREATIHWQLHRPSNFAYKEAEKRGEPLEVAVVIGADPATIFAGVAPVPEGIDEYLFAGFIKGKGVELVKCETVDLEVPARAEIVLEGVVKPGEYRLEGPFGDHTGYYTPKEPYPVFELKCVTRRSDAVYLTTVVGKPVQEDAFLAEAAQEVFSYPLKLLFPEIVDLYLPPEGVFTNLAIVSIRKRFPGHAKKVMMGLWGMPQLMFLKTIIVVDDDVNIRNLSEVIWATLTRFDPARDIVVIPNAVTDTLDHASSLPNFGSKLGIDATKKWKEEGYQREWPEVVEVDEQTKKLVDEKWKSYFGS</sequence>
<comment type="catalytic activity">
    <reaction evidence="4">
        <text>(2E)-3-methyl-5-phosphooxypent-2-enoate + H(+) = isopentenyl phosphate + CO2</text>
        <dbReference type="Rhea" id="RHEA:78971"/>
        <dbReference type="ChEBI" id="CHEBI:15378"/>
        <dbReference type="ChEBI" id="CHEBI:16526"/>
        <dbReference type="ChEBI" id="CHEBI:65078"/>
        <dbReference type="ChEBI" id="CHEBI:229665"/>
        <dbReference type="EC" id="4.1.1.126"/>
    </reaction>
    <physiologicalReaction direction="left-to-right" evidence="4">
        <dbReference type="Rhea" id="RHEA:78972"/>
    </physiologicalReaction>
</comment>
<feature type="domain" description="3-octaprenyl-4-hydroxybenzoate carboxy-lyase-like Rift-related" evidence="9">
    <location>
        <begin position="118"/>
        <end position="316"/>
    </location>
</feature>
<gene>
    <name evidence="12" type="ORF">B9Q01_01845</name>
</gene>
<evidence type="ECO:0000259" key="9">
    <source>
        <dbReference type="Pfam" id="PF01977"/>
    </source>
</evidence>
<proteinExistence type="inferred from homology"/>
<evidence type="ECO:0000256" key="3">
    <source>
        <dbReference type="ARBA" id="ARBA00010021"/>
    </source>
</evidence>
<dbReference type="FunFam" id="3.40.1670.10:FF:000003">
    <property type="entry name" value="Phenolic acid decarboxylase"/>
    <property type="match status" value="1"/>
</dbReference>
<dbReference type="Pfam" id="PF20696">
    <property type="entry name" value="UbiD_C"/>
    <property type="match status" value="1"/>
</dbReference>
<dbReference type="InterPro" id="IPR049381">
    <property type="entry name" value="UbiD-like_C"/>
</dbReference>
<evidence type="ECO:0000313" key="12">
    <source>
        <dbReference type="EMBL" id="PSN84198.1"/>
    </source>
</evidence>
<comment type="function">
    <text evidence="5">Catalyzes the conversion of trans-anhydromevalonate 5-phosphate (tAHMP) into isopentenyl phosphate. Involved in the archaeal mevalonate (MVA) pathway, which provides fundamental precursors for isoprenoid biosynthesis, such as isopentenyl diphosphate (IPP) and dimethylallyl diphosphate (DMAPP).</text>
</comment>
<dbReference type="InterPro" id="IPR002830">
    <property type="entry name" value="UbiD"/>
</dbReference>
<comment type="cofactor">
    <cofactor evidence="8">
        <name>prenylated FMN</name>
        <dbReference type="ChEBI" id="CHEBI:87746"/>
    </cofactor>
</comment>
<feature type="domain" description="3-octaprenyl-4-hydroxybenzoate carboxy-lyase-like N-terminal" evidence="10">
    <location>
        <begin position="9"/>
        <end position="85"/>
    </location>
</feature>
<feature type="domain" description="3-octaprenyl-4-hydroxybenzoate carboxy-lyase-like C-terminal" evidence="11">
    <location>
        <begin position="322"/>
        <end position="445"/>
    </location>
</feature>
<name>A0A2R6ACX9_9ARCH</name>